<proteinExistence type="predicted"/>
<dbReference type="EMBL" id="CP059246">
    <property type="protein sequence ID" value="QLL30816.1"/>
    <property type="molecule type" value="Genomic_DNA"/>
</dbReference>
<protein>
    <submittedName>
        <fullName evidence="2">Uncharacterized protein</fullName>
    </submittedName>
</protein>
<feature type="compositionally biased region" description="Polar residues" evidence="1">
    <location>
        <begin position="272"/>
        <end position="295"/>
    </location>
</feature>
<keyword evidence="3" id="KW-1185">Reference proteome</keyword>
<dbReference type="OrthoDB" id="843225at2759"/>
<gene>
    <name evidence="2" type="ORF">HG536_0A06310</name>
</gene>
<dbReference type="RefSeq" id="XP_037137491.1">
    <property type="nucleotide sequence ID" value="XM_037281596.1"/>
</dbReference>
<reference evidence="2 3" key="1">
    <citation type="submission" date="2020-06" db="EMBL/GenBank/DDBJ databases">
        <title>The yeast mating-type switching endonuclease HO is a domesticated member of an unorthodox homing genetic element family.</title>
        <authorList>
            <person name="Coughlan A.Y."/>
            <person name="Lombardi L."/>
            <person name="Braun-Galleani S."/>
            <person name="Martos A.R."/>
            <person name="Galeote V."/>
            <person name="Bigey F."/>
            <person name="Dequin S."/>
            <person name="Byrne K.P."/>
            <person name="Wolfe K.H."/>
        </authorList>
    </citation>
    <scope>NUCLEOTIDE SEQUENCE [LARGE SCALE GENOMIC DNA]</scope>
    <source>
        <strain evidence="2 3">CBS764</strain>
    </source>
</reference>
<evidence type="ECO:0000256" key="1">
    <source>
        <dbReference type="SAM" id="MobiDB-lite"/>
    </source>
</evidence>
<feature type="compositionally biased region" description="Polar residues" evidence="1">
    <location>
        <begin position="710"/>
        <end position="720"/>
    </location>
</feature>
<feature type="compositionally biased region" description="Basic residues" evidence="1">
    <location>
        <begin position="728"/>
        <end position="738"/>
    </location>
</feature>
<feature type="compositionally biased region" description="Polar residues" evidence="1">
    <location>
        <begin position="654"/>
        <end position="673"/>
    </location>
</feature>
<feature type="compositionally biased region" description="Low complexity" evidence="1">
    <location>
        <begin position="676"/>
        <end position="705"/>
    </location>
</feature>
<dbReference type="AlphaFoldDB" id="A0A7G3ZBD0"/>
<feature type="region of interest" description="Disordered" evidence="1">
    <location>
        <begin position="272"/>
        <end position="305"/>
    </location>
</feature>
<name>A0A7G3ZBD0_9SACH</name>
<accession>A0A7G3ZBD0</accession>
<dbReference type="GeneID" id="59323913"/>
<evidence type="ECO:0000313" key="2">
    <source>
        <dbReference type="EMBL" id="QLL30816.1"/>
    </source>
</evidence>
<feature type="compositionally biased region" description="Basic and acidic residues" evidence="1">
    <location>
        <begin position="636"/>
        <end position="650"/>
    </location>
</feature>
<feature type="region of interest" description="Disordered" evidence="1">
    <location>
        <begin position="584"/>
        <end position="738"/>
    </location>
</feature>
<sequence>MLEDGSVPQNVYKNVRIYPDSRLMSSKEANGCLTKGDWPEKVFKPCVSFNTVPSYMDNKDEEDGLDFPGVQMPPEYTMEEFYDDESGFSSSNAEYFLRNHYVANGSSYGGSPPPRNLGKGLASMFRVAQNGKIVRVDYPTTPTIMNDAIVINRAQPGWEKLWYERKRQIERRLNAKQTYFRYPDIIFKQQQAPRLRFMSEDGYTPLTKNERRRERILNEKVGFPNTPRTILCHISGRRHTWVALDWTMRRLAQNTDHIVVLANIPRFANSSAGSGNSCHHSQARSGRGNQRSSLSGDIKDPRNAEEYNDDVEWTSGYGADAISNKLEDLFDYIAVIIPKDITVRVTVEIVIGKTKKIILDAMNVYTPEFCTSTTLRWERTDKLVQWKSKNLSDVLCTKYPIPVFVIPVKRMYDLEQELQEEFPPKASHLSYDSLQIAQSQSPPSAGKLEDSKSQVGQSPILLIETADSESSSDFSDSITDTSSIRSISKSNLIAAAKKHREDISRSLKEFENQKHDSKVTKLLEKLDLILKSSLDFSLQVQNMTQNDSEAGFEKLKRVITGETSSVSASKKSMLDVADAPKRNVYKNVPDSRPRNSQIKFASDVTSKDGRRALGNKAKPTSADVSPPLRRSISPLELERPPRRSHDEPLRRMKSAQSSNTIRKVRSASNISRVKSNDSVASDSSSSSKKKGGFLSIFKGSGSRSRSTSRHNSIGSDNETISSSDGDSKKRRSRLFGFS</sequence>
<organism evidence="2 3">
    <name type="scientific">Torulaspora globosa</name>
    <dbReference type="NCBI Taxonomy" id="48254"/>
    <lineage>
        <taxon>Eukaryota</taxon>
        <taxon>Fungi</taxon>
        <taxon>Dikarya</taxon>
        <taxon>Ascomycota</taxon>
        <taxon>Saccharomycotina</taxon>
        <taxon>Saccharomycetes</taxon>
        <taxon>Saccharomycetales</taxon>
        <taxon>Saccharomycetaceae</taxon>
        <taxon>Torulaspora</taxon>
    </lineage>
</organism>
<dbReference type="Proteomes" id="UP000515788">
    <property type="component" value="Chromosome 1"/>
</dbReference>
<evidence type="ECO:0000313" key="3">
    <source>
        <dbReference type="Proteomes" id="UP000515788"/>
    </source>
</evidence>
<dbReference type="KEGG" id="tgb:HG536_0A06310"/>